<feature type="transmembrane region" description="Helical" evidence="1">
    <location>
        <begin position="35"/>
        <end position="55"/>
    </location>
</feature>
<dbReference type="EMBL" id="JPQU01000052">
    <property type="protein sequence ID" value="KFE53860.1"/>
    <property type="molecule type" value="Genomic_DNA"/>
</dbReference>
<organism evidence="2 3">
    <name type="scientific">Pseudomonas syringae</name>
    <dbReference type="NCBI Taxonomy" id="317"/>
    <lineage>
        <taxon>Bacteria</taxon>
        <taxon>Pseudomonadati</taxon>
        <taxon>Pseudomonadota</taxon>
        <taxon>Gammaproteobacteria</taxon>
        <taxon>Pseudomonadales</taxon>
        <taxon>Pseudomonadaceae</taxon>
        <taxon>Pseudomonas</taxon>
    </lineage>
</organism>
<keyword evidence="3" id="KW-1185">Reference proteome</keyword>
<dbReference type="PATRIC" id="fig|317.175.peg.3821"/>
<proteinExistence type="predicted"/>
<evidence type="ECO:0000313" key="3">
    <source>
        <dbReference type="Proteomes" id="UP000028631"/>
    </source>
</evidence>
<sequence length="62" mass="7184">MQCYSGLFKVNVQSVHLFSIFCSLMFSNECKKTWFLARKALVWALAGFGMIVAIWKKHLRTP</sequence>
<reference evidence="2 3" key="1">
    <citation type="submission" date="2014-07" db="EMBL/GenBank/DDBJ databases">
        <title>Draft Genome Sequences of Environmental Pseudomonas syringae strains.</title>
        <authorList>
            <person name="Baltrus D.A."/>
            <person name="Berge O."/>
            <person name="Morris C."/>
        </authorList>
    </citation>
    <scope>NUCLEOTIDE SEQUENCE [LARGE SCALE GENOMIC DNA]</scope>
    <source>
        <strain evidence="2 3">GAW0119</strain>
    </source>
</reference>
<dbReference type="Proteomes" id="UP000028631">
    <property type="component" value="Unassembled WGS sequence"/>
</dbReference>
<keyword evidence="1" id="KW-0472">Membrane</keyword>
<evidence type="ECO:0000313" key="2">
    <source>
        <dbReference type="EMBL" id="KFE53860.1"/>
    </source>
</evidence>
<protein>
    <submittedName>
        <fullName evidence="2">Uncharacterized protein</fullName>
    </submittedName>
</protein>
<evidence type="ECO:0000256" key="1">
    <source>
        <dbReference type="SAM" id="Phobius"/>
    </source>
</evidence>
<dbReference type="AlphaFoldDB" id="A0A085VEJ7"/>
<accession>A0A085VEJ7</accession>
<name>A0A085VEJ7_PSESX</name>
<comment type="caution">
    <text evidence="2">The sequence shown here is derived from an EMBL/GenBank/DDBJ whole genome shotgun (WGS) entry which is preliminary data.</text>
</comment>
<keyword evidence="1" id="KW-0812">Transmembrane</keyword>
<keyword evidence="1" id="KW-1133">Transmembrane helix</keyword>
<gene>
    <name evidence="2" type="ORF">IV01_18340</name>
</gene>